<dbReference type="OrthoDB" id="194758at2"/>
<evidence type="ECO:0000313" key="2">
    <source>
        <dbReference type="EMBL" id="OIV38492.1"/>
    </source>
</evidence>
<evidence type="ECO:0000313" key="3">
    <source>
        <dbReference type="Proteomes" id="UP000243342"/>
    </source>
</evidence>
<comment type="caution">
    <text evidence="2">The sequence shown here is derived from an EMBL/GenBank/DDBJ whole genome shotgun (WGS) entry which is preliminary data.</text>
</comment>
<feature type="domain" description="Helix-turn-helix" evidence="1">
    <location>
        <begin position="2"/>
        <end position="51"/>
    </location>
</feature>
<dbReference type="Gene3D" id="1.10.10.10">
    <property type="entry name" value="Winged helix-like DNA-binding domain superfamily/Winged helix DNA-binding domain"/>
    <property type="match status" value="1"/>
</dbReference>
<dbReference type="EMBL" id="MLCF01000021">
    <property type="protein sequence ID" value="OIV38492.1"/>
    <property type="molecule type" value="Genomic_DNA"/>
</dbReference>
<sequence length="57" mass="6608">MKLSEVLAYLDIDRATFYRWRAKGQAPRCIRQPSGQLRFRPADVEAWLAARGEEPLC</sequence>
<dbReference type="Pfam" id="PF12728">
    <property type="entry name" value="HTH_17"/>
    <property type="match status" value="1"/>
</dbReference>
<accession>A0A1J7CAF2</accession>
<gene>
    <name evidence="2" type="ORF">BIV57_05445</name>
</gene>
<dbReference type="InterPro" id="IPR036388">
    <property type="entry name" value="WH-like_DNA-bd_sf"/>
</dbReference>
<reference evidence="2 3" key="1">
    <citation type="submission" date="2016-10" db="EMBL/GenBank/DDBJ databases">
        <title>Genome sequence of Streptomyces gilvigriseus MUSC 26.</title>
        <authorList>
            <person name="Lee L.-H."/>
            <person name="Ser H.-L."/>
        </authorList>
    </citation>
    <scope>NUCLEOTIDE SEQUENCE [LARGE SCALE GENOMIC DNA]</scope>
    <source>
        <strain evidence="2 3">MUSC 26</strain>
    </source>
</reference>
<dbReference type="STRING" id="1428644.BIV57_05445"/>
<dbReference type="InterPro" id="IPR009061">
    <property type="entry name" value="DNA-bd_dom_put_sf"/>
</dbReference>
<dbReference type="InterPro" id="IPR041657">
    <property type="entry name" value="HTH_17"/>
</dbReference>
<name>A0A1J7CAF2_9ACTN</name>
<organism evidence="2 3">
    <name type="scientific">Mangrovactinospora gilvigrisea</name>
    <dbReference type="NCBI Taxonomy" id="1428644"/>
    <lineage>
        <taxon>Bacteria</taxon>
        <taxon>Bacillati</taxon>
        <taxon>Actinomycetota</taxon>
        <taxon>Actinomycetes</taxon>
        <taxon>Kitasatosporales</taxon>
        <taxon>Streptomycetaceae</taxon>
        <taxon>Mangrovactinospora</taxon>
    </lineage>
</organism>
<proteinExistence type="predicted"/>
<evidence type="ECO:0000259" key="1">
    <source>
        <dbReference type="Pfam" id="PF12728"/>
    </source>
</evidence>
<keyword evidence="3" id="KW-1185">Reference proteome</keyword>
<dbReference type="Proteomes" id="UP000243342">
    <property type="component" value="Unassembled WGS sequence"/>
</dbReference>
<dbReference type="AlphaFoldDB" id="A0A1J7CAF2"/>
<protein>
    <submittedName>
        <fullName evidence="2">Excisionase</fullName>
    </submittedName>
</protein>
<dbReference type="SUPFAM" id="SSF46955">
    <property type="entry name" value="Putative DNA-binding domain"/>
    <property type="match status" value="1"/>
</dbReference>